<reference evidence="1 2" key="1">
    <citation type="journal article" date="2013" name="Mar. Genomics">
        <title>Expression of sulfatases in Rhodopirellula baltica and the diversity of sulfatases in the genus Rhodopirellula.</title>
        <authorList>
            <person name="Wegner C.E."/>
            <person name="Richter-Heitmann T."/>
            <person name="Klindworth A."/>
            <person name="Klockow C."/>
            <person name="Richter M."/>
            <person name="Achstetter T."/>
            <person name="Glockner F.O."/>
            <person name="Harder J."/>
        </authorList>
    </citation>
    <scope>NUCLEOTIDE SEQUENCE [LARGE SCALE GENOMIC DNA]</scope>
    <source>
        <strain evidence="1 2">SWK14</strain>
    </source>
</reference>
<dbReference type="EMBL" id="AMWG01000090">
    <property type="protein sequence ID" value="ELP32791.1"/>
    <property type="molecule type" value="Genomic_DNA"/>
</dbReference>
<sequence>MNPAKRKGFVSLMSRSPPGLRLDAKVVWPSLIGQPERRPTMSGHGVAMYPVLHV</sequence>
<dbReference type="AlphaFoldDB" id="L7CI89"/>
<evidence type="ECO:0000313" key="2">
    <source>
        <dbReference type="Proteomes" id="UP000010959"/>
    </source>
</evidence>
<gene>
    <name evidence="1" type="ORF">RBSWK_03248</name>
</gene>
<proteinExistence type="predicted"/>
<evidence type="ECO:0000313" key="1">
    <source>
        <dbReference type="EMBL" id="ELP32791.1"/>
    </source>
</evidence>
<accession>L7CI89</accession>
<protein>
    <submittedName>
        <fullName evidence="1">Uncharacterized protein</fullName>
    </submittedName>
</protein>
<organism evidence="1 2">
    <name type="scientific">Rhodopirellula baltica SWK14</name>
    <dbReference type="NCBI Taxonomy" id="993516"/>
    <lineage>
        <taxon>Bacteria</taxon>
        <taxon>Pseudomonadati</taxon>
        <taxon>Planctomycetota</taxon>
        <taxon>Planctomycetia</taxon>
        <taxon>Pirellulales</taxon>
        <taxon>Pirellulaceae</taxon>
        <taxon>Rhodopirellula</taxon>
    </lineage>
</organism>
<dbReference type="Proteomes" id="UP000010959">
    <property type="component" value="Unassembled WGS sequence"/>
</dbReference>
<comment type="caution">
    <text evidence="1">The sequence shown here is derived from an EMBL/GenBank/DDBJ whole genome shotgun (WGS) entry which is preliminary data.</text>
</comment>
<name>L7CI89_RHOBT</name>